<name>A0A812FA05_9ARCH</name>
<sequence length="185" mass="20830">MKKIEAIIRSQNFANIKAQISKVGSYIIAKHNISNSEIYEKQSGSRLGSTGLKSVPLVKIELVVPDLEAKDVIKIISASSGIKPSDGGKIFVSEMTEIVDMATLEGEKELETAEQSNTKRSRLVPLQKYTLLKVEEFYEQNKESLQANYKIKSFSDFVNFCILQHLAIFEEKTRLHKSVYDLNTV</sequence>
<dbReference type="Gene3D" id="3.30.70.120">
    <property type="match status" value="1"/>
</dbReference>
<dbReference type="SUPFAM" id="SSF54913">
    <property type="entry name" value="GlnB-like"/>
    <property type="match status" value="1"/>
</dbReference>
<dbReference type="SMART" id="SM00938">
    <property type="entry name" value="P-II"/>
    <property type="match status" value="1"/>
</dbReference>
<dbReference type="PRINTS" id="PR00340">
    <property type="entry name" value="PIIGLNB"/>
</dbReference>
<organism evidence="1 2">
    <name type="scientific">Candidatus Nitrosotenuis uzonensis</name>
    <dbReference type="NCBI Taxonomy" id="1407055"/>
    <lineage>
        <taxon>Archaea</taxon>
        <taxon>Nitrososphaerota</taxon>
        <taxon>Candidatus Nitrosotenuis</taxon>
    </lineage>
</organism>
<gene>
    <name evidence="1" type="ORF">NUZ5A_60048</name>
</gene>
<proteinExistence type="predicted"/>
<evidence type="ECO:0000313" key="1">
    <source>
        <dbReference type="EMBL" id="CAE6504741.1"/>
    </source>
</evidence>
<comment type="caution">
    <text evidence="1">The sequence shown here is derived from an EMBL/GenBank/DDBJ whole genome shotgun (WGS) entry which is preliminary data.</text>
</comment>
<dbReference type="InterPro" id="IPR015867">
    <property type="entry name" value="N-reg_PII/ATP_PRibTrfase_C"/>
</dbReference>
<dbReference type="GO" id="GO:0030234">
    <property type="term" value="F:enzyme regulator activity"/>
    <property type="evidence" value="ECO:0007669"/>
    <property type="project" value="InterPro"/>
</dbReference>
<dbReference type="RefSeq" id="WP_205101226.1">
    <property type="nucleotide sequence ID" value="NZ_CAJNAQ010000006.1"/>
</dbReference>
<reference evidence="1" key="1">
    <citation type="submission" date="2021-02" db="EMBL/GenBank/DDBJ databases">
        <authorList>
            <person name="Han P."/>
        </authorList>
    </citation>
    <scope>NUCLEOTIDE SEQUENCE</scope>
    <source>
        <strain evidence="1">Candidatus Nitrosotenuis uzonensis 5A</strain>
    </source>
</reference>
<dbReference type="PROSITE" id="PS51343">
    <property type="entry name" value="PII_GLNB_DOM"/>
    <property type="match status" value="1"/>
</dbReference>
<dbReference type="EMBL" id="CAJNAQ010000006">
    <property type="protein sequence ID" value="CAE6504741.1"/>
    <property type="molecule type" value="Genomic_DNA"/>
</dbReference>
<protein>
    <submittedName>
        <fullName evidence="1">Nitrogen regulatory protein P-II</fullName>
    </submittedName>
</protein>
<dbReference type="InterPro" id="IPR002187">
    <property type="entry name" value="N-reg_PII"/>
</dbReference>
<accession>A0A812FA05</accession>
<evidence type="ECO:0000313" key="2">
    <source>
        <dbReference type="Proteomes" id="UP000655759"/>
    </source>
</evidence>
<dbReference type="AlphaFoldDB" id="A0A812FA05"/>
<dbReference type="Proteomes" id="UP000655759">
    <property type="component" value="Unassembled WGS sequence"/>
</dbReference>
<dbReference type="GO" id="GO:0006808">
    <property type="term" value="P:regulation of nitrogen utilization"/>
    <property type="evidence" value="ECO:0007669"/>
    <property type="project" value="InterPro"/>
</dbReference>
<dbReference type="Pfam" id="PF00543">
    <property type="entry name" value="P-II"/>
    <property type="match status" value="1"/>
</dbReference>
<dbReference type="InterPro" id="IPR011322">
    <property type="entry name" value="N-reg_PII-like_a/b"/>
</dbReference>